<keyword evidence="3" id="KW-0547">Nucleotide-binding</keyword>
<evidence type="ECO:0000256" key="5">
    <source>
        <dbReference type="ARBA" id="ARBA00022989"/>
    </source>
</evidence>
<dbReference type="PROSITE" id="PS50929">
    <property type="entry name" value="ABC_TM1F"/>
    <property type="match status" value="1"/>
</dbReference>
<dbReference type="SMART" id="SM00382">
    <property type="entry name" value="AAA"/>
    <property type="match status" value="1"/>
</dbReference>
<evidence type="ECO:0000259" key="8">
    <source>
        <dbReference type="PROSITE" id="PS50893"/>
    </source>
</evidence>
<feature type="domain" description="ABC transmembrane type-1" evidence="9">
    <location>
        <begin position="44"/>
        <end position="331"/>
    </location>
</feature>
<evidence type="ECO:0000256" key="3">
    <source>
        <dbReference type="ARBA" id="ARBA00022741"/>
    </source>
</evidence>
<feature type="domain" description="ABC transporter" evidence="8">
    <location>
        <begin position="365"/>
        <end position="605"/>
    </location>
</feature>
<comment type="caution">
    <text evidence="10">The sequence shown here is derived from an EMBL/GenBank/DDBJ whole genome shotgun (WGS) entry which is preliminary data.</text>
</comment>
<dbReference type="SUPFAM" id="SSF52540">
    <property type="entry name" value="P-loop containing nucleoside triphosphate hydrolases"/>
    <property type="match status" value="1"/>
</dbReference>
<dbReference type="InterPro" id="IPR011527">
    <property type="entry name" value="ABC1_TM_dom"/>
</dbReference>
<dbReference type="GO" id="GO:0005524">
    <property type="term" value="F:ATP binding"/>
    <property type="evidence" value="ECO:0007669"/>
    <property type="project" value="UniProtKB-KW"/>
</dbReference>
<evidence type="ECO:0000256" key="2">
    <source>
        <dbReference type="ARBA" id="ARBA00022692"/>
    </source>
</evidence>
<dbReference type="InterPro" id="IPR003439">
    <property type="entry name" value="ABC_transporter-like_ATP-bd"/>
</dbReference>
<evidence type="ECO:0000256" key="1">
    <source>
        <dbReference type="ARBA" id="ARBA00004651"/>
    </source>
</evidence>
<dbReference type="CDD" id="cd07346">
    <property type="entry name" value="ABC_6TM_exporters"/>
    <property type="match status" value="1"/>
</dbReference>
<protein>
    <submittedName>
        <fullName evidence="10">ABC transporter ATP-binding protein</fullName>
    </submittedName>
</protein>
<dbReference type="Pfam" id="PF00005">
    <property type="entry name" value="ABC_tran"/>
    <property type="match status" value="1"/>
</dbReference>
<evidence type="ECO:0000256" key="4">
    <source>
        <dbReference type="ARBA" id="ARBA00022840"/>
    </source>
</evidence>
<keyword evidence="5 7" id="KW-1133">Transmembrane helix</keyword>
<dbReference type="InterPro" id="IPR039421">
    <property type="entry name" value="Type_1_exporter"/>
</dbReference>
<dbReference type="EMBL" id="JAVYII010000004">
    <property type="protein sequence ID" value="MDT9593402.1"/>
    <property type="molecule type" value="Genomic_DNA"/>
</dbReference>
<dbReference type="PANTHER" id="PTHR43394">
    <property type="entry name" value="ATP-DEPENDENT PERMEASE MDL1, MITOCHONDRIAL"/>
    <property type="match status" value="1"/>
</dbReference>
<evidence type="ECO:0000313" key="10">
    <source>
        <dbReference type="EMBL" id="MDT9593402.1"/>
    </source>
</evidence>
<dbReference type="RefSeq" id="WP_315732892.1">
    <property type="nucleotide sequence ID" value="NZ_JAVYII010000004.1"/>
</dbReference>
<feature type="transmembrane region" description="Helical" evidence="7">
    <location>
        <begin position="163"/>
        <end position="181"/>
    </location>
</feature>
<evidence type="ECO:0000256" key="6">
    <source>
        <dbReference type="ARBA" id="ARBA00023136"/>
    </source>
</evidence>
<evidence type="ECO:0000259" key="9">
    <source>
        <dbReference type="PROSITE" id="PS50929"/>
    </source>
</evidence>
<feature type="transmembrane region" description="Helical" evidence="7">
    <location>
        <begin position="187"/>
        <end position="204"/>
    </location>
</feature>
<dbReference type="InterPro" id="IPR003593">
    <property type="entry name" value="AAA+_ATPase"/>
</dbReference>
<organism evidence="10 11">
    <name type="scientific">Nocardioides imazamoxiresistens</name>
    <dbReference type="NCBI Taxonomy" id="3231893"/>
    <lineage>
        <taxon>Bacteria</taxon>
        <taxon>Bacillati</taxon>
        <taxon>Actinomycetota</taxon>
        <taxon>Actinomycetes</taxon>
        <taxon>Propionibacteriales</taxon>
        <taxon>Nocardioidaceae</taxon>
        <taxon>Nocardioides</taxon>
    </lineage>
</organism>
<reference evidence="10 11" key="1">
    <citation type="submission" date="2023-08" db="EMBL/GenBank/DDBJ databases">
        <title>Nocardioides seae sp. nov., a bacterium isolated from a soil.</title>
        <authorList>
            <person name="Wang X."/>
        </authorList>
    </citation>
    <scope>NUCLEOTIDE SEQUENCE [LARGE SCALE GENOMIC DNA]</scope>
    <source>
        <strain evidence="10 11">YZH12</strain>
    </source>
</reference>
<evidence type="ECO:0000256" key="7">
    <source>
        <dbReference type="SAM" id="Phobius"/>
    </source>
</evidence>
<name>A0ABU3PVY9_9ACTN</name>
<dbReference type="Gene3D" id="1.20.1560.10">
    <property type="entry name" value="ABC transporter type 1, transmembrane domain"/>
    <property type="match status" value="1"/>
</dbReference>
<keyword evidence="6 7" id="KW-0472">Membrane</keyword>
<keyword evidence="4 10" id="KW-0067">ATP-binding</keyword>
<dbReference type="PROSITE" id="PS50893">
    <property type="entry name" value="ABC_TRANSPORTER_2"/>
    <property type="match status" value="1"/>
</dbReference>
<keyword evidence="2 7" id="KW-0812">Transmembrane</keyword>
<comment type="subcellular location">
    <subcellularLocation>
        <location evidence="1">Cell membrane</location>
        <topology evidence="1">Multi-pass membrane protein</topology>
    </subcellularLocation>
</comment>
<feature type="transmembrane region" description="Helical" evidence="7">
    <location>
        <begin position="84"/>
        <end position="108"/>
    </location>
</feature>
<dbReference type="Gene3D" id="3.40.50.300">
    <property type="entry name" value="P-loop containing nucleotide triphosphate hydrolases"/>
    <property type="match status" value="1"/>
</dbReference>
<sequence length="608" mass="63253">MTSETAPVPADEAAAVRTLLPVATPREAARRAWRAFDGHRGPLVVAAVMFALSGFTGLVAPFALGLVVDALVEDASGVARLVWWSAGAIALAAVVETLASAASVTFLARAAEPALAGLREQVLENALGLDHDVVEAAGEGDLLSRVGDDVRVLAESVTTVVPMLIRSVVAIAFTAAGFFVLDWRLGLAGLATLPFYALGLRWYLPRSGPYYRAERVANGERAQALLTAVHGHATLRAQRLGERHAARVAAASWRSASLTLRVWNLLTRFGQRTNRSELIGLLLVLGTGFFLVRGDLGAPVTVGAVTTAALFFHRLFNPIGIILMIFDEVQSAGASMTRVAGVAGMTPATAPQTEARGDASPCGRLSLSGVGHRYAAGRPALADVTITVEPGQRVAVVGASGAGKSTLGQVVAGRIRPTDGEVLLDGRPVGDVVRAARDGASPVVVVTQEVHVFSGSVRDNLTLADATADDARLWAALERLGAAGWVRALAPADTDPLDLGVGDGGTPLTPAQAQHLALVRVELADPLVVVLDEATAEAGSAGARALERAATTVTTGRTTLTIAHRLTQAEVADRVLVLEDGEVVEDGPPQELARRGGHYARLSAAWHA</sequence>
<accession>A0ABU3PVY9</accession>
<dbReference type="SUPFAM" id="SSF90123">
    <property type="entry name" value="ABC transporter transmembrane region"/>
    <property type="match status" value="1"/>
</dbReference>
<dbReference type="Proteomes" id="UP001268542">
    <property type="component" value="Unassembled WGS sequence"/>
</dbReference>
<proteinExistence type="predicted"/>
<dbReference type="InterPro" id="IPR036640">
    <property type="entry name" value="ABC1_TM_sf"/>
</dbReference>
<gene>
    <name evidence="10" type="ORF">RDV89_10010</name>
</gene>
<feature type="transmembrane region" description="Helical" evidence="7">
    <location>
        <begin position="43"/>
        <end position="64"/>
    </location>
</feature>
<dbReference type="Pfam" id="PF00664">
    <property type="entry name" value="ABC_membrane"/>
    <property type="match status" value="1"/>
</dbReference>
<keyword evidence="11" id="KW-1185">Reference proteome</keyword>
<dbReference type="PANTHER" id="PTHR43394:SF1">
    <property type="entry name" value="ATP-BINDING CASSETTE SUB-FAMILY B MEMBER 10, MITOCHONDRIAL"/>
    <property type="match status" value="1"/>
</dbReference>
<dbReference type="InterPro" id="IPR027417">
    <property type="entry name" value="P-loop_NTPase"/>
</dbReference>
<evidence type="ECO:0000313" key="11">
    <source>
        <dbReference type="Proteomes" id="UP001268542"/>
    </source>
</evidence>